<dbReference type="AlphaFoldDB" id="A0A919U722"/>
<reference evidence="2" key="1">
    <citation type="submission" date="2021-01" db="EMBL/GenBank/DDBJ databases">
        <title>Whole genome shotgun sequence of Dactylosporangium siamense NBRC 106093.</title>
        <authorList>
            <person name="Komaki H."/>
            <person name="Tamura T."/>
        </authorList>
    </citation>
    <scope>NUCLEOTIDE SEQUENCE</scope>
    <source>
        <strain evidence="2">NBRC 106093</strain>
    </source>
</reference>
<name>A0A919U722_9ACTN</name>
<proteinExistence type="predicted"/>
<dbReference type="Proteomes" id="UP000660611">
    <property type="component" value="Unassembled WGS sequence"/>
</dbReference>
<evidence type="ECO:0000313" key="3">
    <source>
        <dbReference type="Proteomes" id="UP000660611"/>
    </source>
</evidence>
<gene>
    <name evidence="2" type="ORF">Dsi01nite_031250</name>
</gene>
<sequence length="222" mass="24250">MWKAGDTPVSVEEATARYHDLCDAPGDDLVPGVEVAALVADVAAHLEQAGLAVDGEVWSATPSIGPDHAVMTMPWRSASVAVAFVPGLAVARGFVCYDPQNDRVHQHAAAAPHTGPSLQRSDGTRIDDPDDETIERTVLTLSRERWFAILHTADEGTYFQVGYGDQAAAPPGQYAVEHRDGSPDRHRRAVTPDRRAVAQAMREFRDGNGNWEKRFSWRSIQL</sequence>
<feature type="region of interest" description="Disordered" evidence="1">
    <location>
        <begin position="106"/>
        <end position="130"/>
    </location>
</feature>
<evidence type="ECO:0000313" key="2">
    <source>
        <dbReference type="EMBL" id="GIG45084.1"/>
    </source>
</evidence>
<keyword evidence="3" id="KW-1185">Reference proteome</keyword>
<organism evidence="2 3">
    <name type="scientific">Dactylosporangium siamense</name>
    <dbReference type="NCBI Taxonomy" id="685454"/>
    <lineage>
        <taxon>Bacteria</taxon>
        <taxon>Bacillati</taxon>
        <taxon>Actinomycetota</taxon>
        <taxon>Actinomycetes</taxon>
        <taxon>Micromonosporales</taxon>
        <taxon>Micromonosporaceae</taxon>
        <taxon>Dactylosporangium</taxon>
    </lineage>
</organism>
<evidence type="ECO:0000256" key="1">
    <source>
        <dbReference type="SAM" id="MobiDB-lite"/>
    </source>
</evidence>
<accession>A0A919U722</accession>
<comment type="caution">
    <text evidence="2">The sequence shown here is derived from an EMBL/GenBank/DDBJ whole genome shotgun (WGS) entry which is preliminary data.</text>
</comment>
<protein>
    <submittedName>
        <fullName evidence="2">Uncharacterized protein</fullName>
    </submittedName>
</protein>
<dbReference type="EMBL" id="BONQ01000049">
    <property type="protein sequence ID" value="GIG45084.1"/>
    <property type="molecule type" value="Genomic_DNA"/>
</dbReference>